<organism evidence="6 7">
    <name type="scientific">Streptomyces caledonius</name>
    <dbReference type="NCBI Taxonomy" id="3134107"/>
    <lineage>
        <taxon>Bacteria</taxon>
        <taxon>Bacillati</taxon>
        <taxon>Actinomycetota</taxon>
        <taxon>Actinomycetes</taxon>
        <taxon>Kitasatosporales</taxon>
        <taxon>Streptomycetaceae</taxon>
        <taxon>Streptomyces</taxon>
    </lineage>
</organism>
<dbReference type="InterPro" id="IPR002502">
    <property type="entry name" value="Amidase_domain"/>
</dbReference>
<reference evidence="6 7" key="1">
    <citation type="submission" date="2024-03" db="EMBL/GenBank/DDBJ databases">
        <title>Novel Streptomyces species of biotechnological and ecological value are a feature of Machair soil.</title>
        <authorList>
            <person name="Prole J.R."/>
            <person name="Goodfellow M."/>
            <person name="Allenby N."/>
            <person name="Ward A.C."/>
        </authorList>
    </citation>
    <scope>NUCLEOTIDE SEQUENCE [LARGE SCALE GENOMIC DNA]</scope>
    <source>
        <strain evidence="6 7">MS1.HAVA.3</strain>
    </source>
</reference>
<evidence type="ECO:0000256" key="4">
    <source>
        <dbReference type="ARBA" id="ARBA00023316"/>
    </source>
</evidence>
<gene>
    <name evidence="6" type="ORF">WKI68_42880</name>
</gene>
<sequence length="232" mass="25705">MEDSPLSRRRLLGGAAGAAGTALAAVGLPQLMRPEEKVKAALPSPVRKAKVPVAAGPPATLRTDPSVDYAPAVWVEASDSNYTSSDRPESYPIDYVVIHLTTDILPIMFAKFKDPAERVSAHYMISASGRRIAQCVRERDVAWHSGSVWYNYRSIGIEHEGWTDQPVYTDEMYAASAVLTATICAKYDVPVDRDHILGHVEVPLSTHDDPGTVWDWDKYMKLVETARRRIRT</sequence>
<dbReference type="EMBL" id="JBBKAM010000004">
    <property type="protein sequence ID" value="MEJ8646162.1"/>
    <property type="molecule type" value="Genomic_DNA"/>
</dbReference>
<dbReference type="InterPro" id="IPR006311">
    <property type="entry name" value="TAT_signal"/>
</dbReference>
<evidence type="ECO:0000256" key="2">
    <source>
        <dbReference type="ARBA" id="ARBA00011901"/>
    </source>
</evidence>
<dbReference type="PANTHER" id="PTHR30417:SF1">
    <property type="entry name" value="N-ACETYLMURAMOYL-L-ALANINE AMIDASE AMID"/>
    <property type="match status" value="1"/>
</dbReference>
<protein>
    <recommendedName>
        <fullName evidence="2">N-acetylmuramoyl-L-alanine amidase</fullName>
        <ecNumber evidence="2">3.5.1.28</ecNumber>
    </recommendedName>
</protein>
<evidence type="ECO:0000256" key="1">
    <source>
        <dbReference type="ARBA" id="ARBA00001561"/>
    </source>
</evidence>
<keyword evidence="4" id="KW-0961">Cell wall biogenesis/degradation</keyword>
<evidence type="ECO:0000313" key="7">
    <source>
        <dbReference type="Proteomes" id="UP001382904"/>
    </source>
</evidence>
<keyword evidence="7" id="KW-1185">Reference proteome</keyword>
<evidence type="ECO:0000259" key="5">
    <source>
        <dbReference type="SMART" id="SM00644"/>
    </source>
</evidence>
<dbReference type="InterPro" id="IPR036505">
    <property type="entry name" value="Amidase/PGRP_sf"/>
</dbReference>
<dbReference type="PROSITE" id="PS51318">
    <property type="entry name" value="TAT"/>
    <property type="match status" value="1"/>
</dbReference>
<dbReference type="Proteomes" id="UP001382904">
    <property type="component" value="Unassembled WGS sequence"/>
</dbReference>
<dbReference type="SMART" id="SM00644">
    <property type="entry name" value="Ami_2"/>
    <property type="match status" value="1"/>
</dbReference>
<dbReference type="EC" id="3.5.1.28" evidence="2"/>
<dbReference type="InterPro" id="IPR051206">
    <property type="entry name" value="NAMLAA_amidase_2"/>
</dbReference>
<dbReference type="PANTHER" id="PTHR30417">
    <property type="entry name" value="N-ACETYLMURAMOYL-L-ALANINE AMIDASE AMID"/>
    <property type="match status" value="1"/>
</dbReference>
<dbReference type="Pfam" id="PF01510">
    <property type="entry name" value="Amidase_2"/>
    <property type="match status" value="1"/>
</dbReference>
<comment type="caution">
    <text evidence="6">The sequence shown here is derived from an EMBL/GenBank/DDBJ whole genome shotgun (WGS) entry which is preliminary data.</text>
</comment>
<name>A0ABU8UE38_9ACTN</name>
<keyword evidence="3" id="KW-0378">Hydrolase</keyword>
<dbReference type="CDD" id="cd06583">
    <property type="entry name" value="PGRP"/>
    <property type="match status" value="1"/>
</dbReference>
<dbReference type="Gene3D" id="3.40.80.10">
    <property type="entry name" value="Peptidoglycan recognition protein-like"/>
    <property type="match status" value="1"/>
</dbReference>
<dbReference type="SUPFAM" id="SSF55846">
    <property type="entry name" value="N-acetylmuramoyl-L-alanine amidase-like"/>
    <property type="match status" value="1"/>
</dbReference>
<proteinExistence type="predicted"/>
<dbReference type="InterPro" id="IPR019546">
    <property type="entry name" value="TAT_signal_bac_arc"/>
</dbReference>
<comment type="catalytic activity">
    <reaction evidence="1">
        <text>Hydrolyzes the link between N-acetylmuramoyl residues and L-amino acid residues in certain cell-wall glycopeptides.</text>
        <dbReference type="EC" id="3.5.1.28"/>
    </reaction>
</comment>
<accession>A0ABU8UE38</accession>
<evidence type="ECO:0000313" key="6">
    <source>
        <dbReference type="EMBL" id="MEJ8646162.1"/>
    </source>
</evidence>
<evidence type="ECO:0000256" key="3">
    <source>
        <dbReference type="ARBA" id="ARBA00022801"/>
    </source>
</evidence>
<dbReference type="NCBIfam" id="TIGR01409">
    <property type="entry name" value="TAT_signal_seq"/>
    <property type="match status" value="1"/>
</dbReference>
<feature type="domain" description="N-acetylmuramoyl-L-alanine amidase" evidence="5">
    <location>
        <begin position="82"/>
        <end position="211"/>
    </location>
</feature>